<name>A0A1T0A6B9_MORBO</name>
<protein>
    <submittedName>
        <fullName evidence="1">Uncharacterized protein</fullName>
    </submittedName>
</protein>
<dbReference type="KEGG" id="mboi:DQF64_13835"/>
<organism evidence="1 4">
    <name type="scientific">Moraxella bovis</name>
    <dbReference type="NCBI Taxonomy" id="476"/>
    <lineage>
        <taxon>Bacteria</taxon>
        <taxon>Pseudomonadati</taxon>
        <taxon>Pseudomonadota</taxon>
        <taxon>Gammaproteobacteria</taxon>
        <taxon>Moraxellales</taxon>
        <taxon>Moraxellaceae</taxon>
        <taxon>Moraxella</taxon>
    </lineage>
</organism>
<dbReference type="EMBL" id="UGPZ01000002">
    <property type="protein sequence ID" value="STY90576.1"/>
    <property type="molecule type" value="Genomic_DNA"/>
</dbReference>
<dbReference type="EMBL" id="CP087781">
    <property type="protein sequence ID" value="UZA51706.1"/>
    <property type="molecule type" value="Genomic_DNA"/>
</dbReference>
<dbReference type="Proteomes" id="UP001163632">
    <property type="component" value="Chromosome"/>
</dbReference>
<evidence type="ECO:0000313" key="4">
    <source>
        <dbReference type="Proteomes" id="UP000254133"/>
    </source>
</evidence>
<dbReference type="Proteomes" id="UP001163283">
    <property type="component" value="Chromosome"/>
</dbReference>
<evidence type="ECO:0000313" key="5">
    <source>
        <dbReference type="Proteomes" id="UP001163283"/>
    </source>
</evidence>
<dbReference type="Proteomes" id="UP000254133">
    <property type="component" value="Unassembled WGS sequence"/>
</dbReference>
<dbReference type="GeneID" id="77189879"/>
<dbReference type="EMBL" id="CP087830">
    <property type="protein sequence ID" value="UZA03303.1"/>
    <property type="molecule type" value="Genomic_DNA"/>
</dbReference>
<accession>A0A1T0A6B9</accession>
<dbReference type="STRING" id="476.B0182_03645"/>
<evidence type="ECO:0000313" key="2">
    <source>
        <dbReference type="EMBL" id="UZA03303.1"/>
    </source>
</evidence>
<dbReference type="RefSeq" id="WP_078273633.1">
    <property type="nucleotide sequence ID" value="NZ_CP030241.1"/>
</dbReference>
<reference evidence="1 4" key="1">
    <citation type="submission" date="2018-06" db="EMBL/GenBank/DDBJ databases">
        <authorList>
            <consortium name="Pathogen Informatics"/>
            <person name="Doyle S."/>
        </authorList>
    </citation>
    <scope>NUCLEOTIDE SEQUENCE [LARGE SCALE GENOMIC DNA]</scope>
    <source>
        <strain evidence="1 4">NCTC9426</strain>
    </source>
</reference>
<evidence type="ECO:0000313" key="3">
    <source>
        <dbReference type="EMBL" id="UZA51706.1"/>
    </source>
</evidence>
<sequence length="124" mass="14748">MSDVKMFDTGQQDCIIDGLFFKLTCHAFPESYDVFYDDKKVAYVRLRHGELKVANPDNTEIWWNTHDTDCHFPPDKQLKNEGLFDDENERLFYLTIIAKVIHKKLNNPNWQVWQENHFLNIGIN</sequence>
<keyword evidence="6" id="KW-1185">Reference proteome</keyword>
<dbReference type="AlphaFoldDB" id="A0A1T0A6B9"/>
<proteinExistence type="predicted"/>
<evidence type="ECO:0000313" key="1">
    <source>
        <dbReference type="EMBL" id="STY90576.1"/>
    </source>
</evidence>
<evidence type="ECO:0000313" key="6">
    <source>
        <dbReference type="Proteomes" id="UP001163632"/>
    </source>
</evidence>
<reference evidence="2 5" key="2">
    <citation type="journal article" date="2022" name="BMC Microbiol.">
        <title>Whole genome sequencing of Moraxella bovis strains from North America reveals two genotypes with different genetic determinants.</title>
        <authorList>
            <person name="Wynn E.L."/>
            <person name="Hille M.M."/>
            <person name="Loy J.D."/>
            <person name="Schuller G."/>
            <person name="Kuhn K.L."/>
            <person name="Dickey A.M."/>
            <person name="Bono J.L."/>
            <person name="Clawson M.L."/>
        </authorList>
    </citation>
    <scope>NUCLEOTIDE SEQUENCE</scope>
    <source>
        <strain evidence="2">SAM102599</strain>
        <strain evidence="3 5">SAM57978</strain>
    </source>
</reference>
<gene>
    <name evidence="2" type="ORF">LP092_00595</name>
    <name evidence="3" type="ORF">LP129_00590</name>
    <name evidence="1" type="ORF">NCTC9426_00597</name>
</gene>